<reference evidence="5 6" key="2">
    <citation type="journal article" date="2019" name="Nat. Med.">
        <title>A library of human gut bacterial isolates paired with longitudinal multiomics data enables mechanistic microbiome research.</title>
        <authorList>
            <person name="Poyet M."/>
            <person name="Groussin M."/>
            <person name="Gibbons S.M."/>
            <person name="Avila-Pacheco J."/>
            <person name="Jiang X."/>
            <person name="Kearney S.M."/>
            <person name="Perrotta A.R."/>
            <person name="Berdy B."/>
            <person name="Zhao S."/>
            <person name="Lieberman T.D."/>
            <person name="Swanson P.K."/>
            <person name="Smith M."/>
            <person name="Roesemann S."/>
            <person name="Alexander J.E."/>
            <person name="Rich S.A."/>
            <person name="Livny J."/>
            <person name="Vlamakis H."/>
            <person name="Clish C."/>
            <person name="Bullock K."/>
            <person name="Deik A."/>
            <person name="Scott J."/>
            <person name="Pierce K.A."/>
            <person name="Xavier R.J."/>
            <person name="Alm E.J."/>
        </authorList>
    </citation>
    <scope>NUCLEOTIDE SEQUENCE [LARGE SCALE GENOMIC DNA]</scope>
    <source>
        <strain evidence="2 5">BIOML-A7</strain>
        <strain evidence="3 6">BIOML-A8</strain>
    </source>
</reference>
<organism evidence="1 4">
    <name type="scientific">Bacteroides cellulosilyticus</name>
    <dbReference type="NCBI Taxonomy" id="246787"/>
    <lineage>
        <taxon>Bacteria</taxon>
        <taxon>Pseudomonadati</taxon>
        <taxon>Bacteroidota</taxon>
        <taxon>Bacteroidia</taxon>
        <taxon>Bacteroidales</taxon>
        <taxon>Bacteroidaceae</taxon>
        <taxon>Bacteroides</taxon>
    </lineage>
</organism>
<name>A0A0P0G1T5_9BACE</name>
<dbReference type="InterPro" id="IPR036736">
    <property type="entry name" value="ACP-like_sf"/>
</dbReference>
<dbReference type="Proteomes" id="UP000325055">
    <property type="component" value="Unassembled WGS sequence"/>
</dbReference>
<evidence type="ECO:0000313" key="3">
    <source>
        <dbReference type="EMBL" id="KAA5415794.1"/>
    </source>
</evidence>
<dbReference type="EMBL" id="VVYX01000028">
    <property type="protein sequence ID" value="KAA5415794.1"/>
    <property type="molecule type" value="Genomic_DNA"/>
</dbReference>
<dbReference type="AlphaFoldDB" id="A0A0P0G1T5"/>
<sequence length="72" mass="8213">MTIEEKIAVLEDMLELENGTLTVETKLSTVDEFDSMAKLSLIVISDEEFGKKLTGEQLREFKTIGDILTFWE</sequence>
<evidence type="ECO:0000313" key="5">
    <source>
        <dbReference type="Proteomes" id="UP000325055"/>
    </source>
</evidence>
<protein>
    <submittedName>
        <fullName evidence="1">Acyl carrier protein</fullName>
    </submittedName>
</protein>
<accession>A0A0P0G1T5</accession>
<dbReference type="RefSeq" id="WP_022208038.1">
    <property type="nucleotide sequence ID" value="NZ_CP012801.1"/>
</dbReference>
<dbReference type="KEGG" id="bcel:BcellWH2_04379"/>
<dbReference type="GeneID" id="92714881"/>
<reference evidence="1 4" key="1">
    <citation type="journal article" date="2015" name="Science">
        <title>Genetic determinants of in vivo fitness and diet responsiveness in multiple human gut Bacteroides.</title>
        <authorList>
            <person name="Wu M."/>
            <person name="McNulty N.P."/>
            <person name="Rodionov D.A."/>
            <person name="Khoroshkin M.S."/>
            <person name="Griffin N.W."/>
            <person name="Cheng J."/>
            <person name="Latreille P."/>
            <person name="Kerstetter R.A."/>
            <person name="Terrapon N."/>
            <person name="Henrissat B."/>
            <person name="Osterman A.L."/>
            <person name="Gordon J.I."/>
        </authorList>
    </citation>
    <scope>NUCLEOTIDE SEQUENCE [LARGE SCALE GENOMIC DNA]</scope>
    <source>
        <strain evidence="1 4">WH2</strain>
    </source>
</reference>
<evidence type="ECO:0000313" key="1">
    <source>
        <dbReference type="EMBL" id="ALJ61596.1"/>
    </source>
</evidence>
<dbReference type="EMBL" id="CP012801">
    <property type="protein sequence ID" value="ALJ61596.1"/>
    <property type="molecule type" value="Genomic_DNA"/>
</dbReference>
<dbReference type="SUPFAM" id="SSF47336">
    <property type="entry name" value="ACP-like"/>
    <property type="match status" value="1"/>
</dbReference>
<dbReference type="Proteomes" id="UP000061809">
    <property type="component" value="Chromosome"/>
</dbReference>
<dbReference type="Gene3D" id="1.10.1200.10">
    <property type="entry name" value="ACP-like"/>
    <property type="match status" value="1"/>
</dbReference>
<evidence type="ECO:0000313" key="6">
    <source>
        <dbReference type="Proteomes" id="UP000482653"/>
    </source>
</evidence>
<dbReference type="EMBL" id="VVYW01000004">
    <property type="protein sequence ID" value="KAA5410234.1"/>
    <property type="molecule type" value="Genomic_DNA"/>
</dbReference>
<dbReference type="Proteomes" id="UP000482653">
    <property type="component" value="Unassembled WGS sequence"/>
</dbReference>
<evidence type="ECO:0000313" key="2">
    <source>
        <dbReference type="EMBL" id="KAA5410234.1"/>
    </source>
</evidence>
<dbReference type="PATRIC" id="fig|246787.4.peg.4522"/>
<evidence type="ECO:0000313" key="4">
    <source>
        <dbReference type="Proteomes" id="UP000061809"/>
    </source>
</evidence>
<gene>
    <name evidence="1" type="ORF">BcellWH2_04379</name>
    <name evidence="2" type="ORF">F2Y86_05930</name>
    <name evidence="3" type="ORF">F2Y87_20590</name>
</gene>
<proteinExistence type="predicted"/>